<feature type="region of interest" description="Disordered" evidence="1">
    <location>
        <begin position="116"/>
        <end position="165"/>
    </location>
</feature>
<evidence type="ECO:0000313" key="3">
    <source>
        <dbReference type="EMBL" id="GAN76466.1"/>
    </source>
</evidence>
<feature type="compositionally biased region" description="Pro residues" evidence="1">
    <location>
        <begin position="151"/>
        <end position="165"/>
    </location>
</feature>
<dbReference type="AlphaFoldDB" id="A0A0D6P550"/>
<dbReference type="EMBL" id="BANB01000101">
    <property type="protein sequence ID" value="GAN76466.1"/>
    <property type="molecule type" value="Genomic_DNA"/>
</dbReference>
<sequence length="165" mass="16888">MMRYARPLARTPRPPRRTSVRRLAPCLMILALPACTFPTPGPQARANAALQAACQKRVDQVYAEQNRPQIYLDNTSFDQLTPFSSTSYVSGNTTRGLAGAYERNQQIDTCLRNTGAATGAADGGPDAPSAGAGSGPGPGPGGAIGLGSGAPPVPAPPPPGLGLAH</sequence>
<proteinExistence type="predicted"/>
<feature type="compositionally biased region" description="Low complexity" evidence="1">
    <location>
        <begin position="116"/>
        <end position="131"/>
    </location>
</feature>
<feature type="signal peptide" evidence="2">
    <location>
        <begin position="1"/>
        <end position="36"/>
    </location>
</feature>
<evidence type="ECO:0008006" key="5">
    <source>
        <dbReference type="Google" id="ProtNLM"/>
    </source>
</evidence>
<keyword evidence="4" id="KW-1185">Reference proteome</keyword>
<organism evidence="3 4">
    <name type="scientific">Acidisphaera rubrifaciens HS-AP3</name>
    <dbReference type="NCBI Taxonomy" id="1231350"/>
    <lineage>
        <taxon>Bacteria</taxon>
        <taxon>Pseudomonadati</taxon>
        <taxon>Pseudomonadota</taxon>
        <taxon>Alphaproteobacteria</taxon>
        <taxon>Acetobacterales</taxon>
        <taxon>Acetobacteraceae</taxon>
        <taxon>Acidisphaera</taxon>
    </lineage>
</organism>
<evidence type="ECO:0000256" key="1">
    <source>
        <dbReference type="SAM" id="MobiDB-lite"/>
    </source>
</evidence>
<gene>
    <name evidence="3" type="ORF">Asru_0101_05</name>
</gene>
<dbReference type="Proteomes" id="UP000032680">
    <property type="component" value="Unassembled WGS sequence"/>
</dbReference>
<accession>A0A0D6P550</accession>
<comment type="caution">
    <text evidence="3">The sequence shown here is derived from an EMBL/GenBank/DDBJ whole genome shotgun (WGS) entry which is preliminary data.</text>
</comment>
<feature type="compositionally biased region" description="Gly residues" evidence="1">
    <location>
        <begin position="132"/>
        <end position="148"/>
    </location>
</feature>
<keyword evidence="2" id="KW-0732">Signal</keyword>
<name>A0A0D6P550_9PROT</name>
<protein>
    <recommendedName>
        <fullName evidence="5">Lipoprotein</fullName>
    </recommendedName>
</protein>
<reference evidence="3 4" key="1">
    <citation type="submission" date="2012-11" db="EMBL/GenBank/DDBJ databases">
        <title>Whole genome sequence of Acidisphaera rubrifaciens HS-AP3.</title>
        <authorList>
            <person name="Azuma Y."/>
            <person name="Higashiura N."/>
            <person name="Hirakawa H."/>
            <person name="Matsushita K."/>
        </authorList>
    </citation>
    <scope>NUCLEOTIDE SEQUENCE [LARGE SCALE GENOMIC DNA]</scope>
    <source>
        <strain evidence="3 4">HS-AP3</strain>
    </source>
</reference>
<evidence type="ECO:0000313" key="4">
    <source>
        <dbReference type="Proteomes" id="UP000032680"/>
    </source>
</evidence>
<evidence type="ECO:0000256" key="2">
    <source>
        <dbReference type="SAM" id="SignalP"/>
    </source>
</evidence>
<feature type="chain" id="PRO_5002309886" description="Lipoprotein" evidence="2">
    <location>
        <begin position="37"/>
        <end position="165"/>
    </location>
</feature>